<feature type="signal peptide" evidence="2">
    <location>
        <begin position="1"/>
        <end position="19"/>
    </location>
</feature>
<sequence>MNTLKILLIALLQFILINAASVKYEKRATVLNKTINNIKYELNSTTKTAKIIGFVNSINENISFPSFVDNYIVTTIGQSAFLNNNTIKEVHIPNTIILIEKNAFANCKNLKKVFLSFPKNTRVIETKSFYADDNHLMHVYFTDLNNKYYSTINELKNNLQTTEKRNNYVNEVKKNSVNHYIYFDAFNSNHKRPYIFLNQSNDYEMGNIENQIQHAIYSSPVIDSNTKVDIFVFDFKPITQVIDTYWATANNIRMDETHLKNNGYKIIESPRAYSGFQYGDTIEDKRVIMSFWDMVYNDGQKIHNVTADVVYPNGKGHHYVNIEGSFTQCTYPYSFSHNKWQTVLYRSWNDVVDNKPTTKVGFWIRDENKEQLWTLLVIFDTHVPNSSMLGGPGLLNFFQENPNSRSSDKMREFRIKNIFYRSLGKLGMTQVTNTNLNIYSGDIYLPYVKGKFEFGVIDDTEIFGRTGGFYNNGLSQLENIEKFWNTSCSVKKLRQGFTEKDQIILNSFYYKTRGSQRFYVYATFNAKSSPFFKATVYYKCTNGYSNTQEFIDPSLFDSFAVENNGYNNNKFTINDEKMNSYNLSNVVLSIFDVFDNVMRYTVFEKK</sequence>
<dbReference type="Pfam" id="PF11958">
    <property type="entry name" value="DUF3472"/>
    <property type="match status" value="1"/>
</dbReference>
<keyword evidence="4" id="KW-1185">Reference proteome</keyword>
<dbReference type="InterPro" id="IPR026906">
    <property type="entry name" value="LRR_5"/>
</dbReference>
<protein>
    <submittedName>
        <fullName evidence="3">Uncharacterized protein</fullName>
    </submittedName>
</protein>
<dbReference type="EMBL" id="MCOG01000086">
    <property type="protein sequence ID" value="ORY54320.1"/>
    <property type="molecule type" value="Genomic_DNA"/>
</dbReference>
<gene>
    <name evidence="3" type="ORF">LY90DRAFT_647288</name>
</gene>
<reference evidence="3 4" key="1">
    <citation type="submission" date="2016-08" db="EMBL/GenBank/DDBJ databases">
        <title>A Parts List for Fungal Cellulosomes Revealed by Comparative Genomics.</title>
        <authorList>
            <consortium name="DOE Joint Genome Institute"/>
            <person name="Haitjema C.H."/>
            <person name="Gilmore S.P."/>
            <person name="Henske J.K."/>
            <person name="Solomon K.V."/>
            <person name="De Groot R."/>
            <person name="Kuo A."/>
            <person name="Mondo S.J."/>
            <person name="Salamov A.A."/>
            <person name="Labutti K."/>
            <person name="Zhao Z."/>
            <person name="Chiniquy J."/>
            <person name="Barry K."/>
            <person name="Brewer H.M."/>
            <person name="Purvine S.O."/>
            <person name="Wright A.T."/>
            <person name="Boxma B."/>
            <person name="Van Alen T."/>
            <person name="Hackstein J.H."/>
            <person name="Baker S.E."/>
            <person name="Grigoriev I.V."/>
            <person name="O'Malley M.A."/>
        </authorList>
    </citation>
    <scope>NUCLEOTIDE SEQUENCE [LARGE SCALE GENOMIC DNA]</scope>
    <source>
        <strain evidence="3 4">G1</strain>
    </source>
</reference>
<keyword evidence="2" id="KW-0732">Signal</keyword>
<accession>A0A1Y2D4Z8</accession>
<dbReference type="Proteomes" id="UP000193920">
    <property type="component" value="Unassembled WGS sequence"/>
</dbReference>
<evidence type="ECO:0000256" key="1">
    <source>
        <dbReference type="SAM" id="Coils"/>
    </source>
</evidence>
<dbReference type="AlphaFoldDB" id="A0A1Y2D4Z8"/>
<feature type="chain" id="PRO_5012417882" evidence="2">
    <location>
        <begin position="20"/>
        <end position="606"/>
    </location>
</feature>
<keyword evidence="1" id="KW-0175">Coiled coil</keyword>
<proteinExistence type="predicted"/>
<evidence type="ECO:0000313" key="3">
    <source>
        <dbReference type="EMBL" id="ORY54320.1"/>
    </source>
</evidence>
<comment type="caution">
    <text evidence="3">The sequence shown here is derived from an EMBL/GenBank/DDBJ whole genome shotgun (WGS) entry which is preliminary data.</text>
</comment>
<dbReference type="Gene3D" id="3.80.10.10">
    <property type="entry name" value="Ribonuclease Inhibitor"/>
    <property type="match status" value="1"/>
</dbReference>
<dbReference type="Pfam" id="PF13306">
    <property type="entry name" value="LRR_5"/>
    <property type="match status" value="1"/>
</dbReference>
<dbReference type="InterPro" id="IPR021862">
    <property type="entry name" value="DUF3472"/>
</dbReference>
<organism evidence="3 4">
    <name type="scientific">Neocallimastix californiae</name>
    <dbReference type="NCBI Taxonomy" id="1754190"/>
    <lineage>
        <taxon>Eukaryota</taxon>
        <taxon>Fungi</taxon>
        <taxon>Fungi incertae sedis</taxon>
        <taxon>Chytridiomycota</taxon>
        <taxon>Chytridiomycota incertae sedis</taxon>
        <taxon>Neocallimastigomycetes</taxon>
        <taxon>Neocallimastigales</taxon>
        <taxon>Neocallimastigaceae</taxon>
        <taxon>Neocallimastix</taxon>
    </lineage>
</organism>
<evidence type="ECO:0000256" key="2">
    <source>
        <dbReference type="SAM" id="SignalP"/>
    </source>
</evidence>
<dbReference type="InterPro" id="IPR032675">
    <property type="entry name" value="LRR_dom_sf"/>
</dbReference>
<name>A0A1Y2D4Z8_9FUNG</name>
<evidence type="ECO:0000313" key="4">
    <source>
        <dbReference type="Proteomes" id="UP000193920"/>
    </source>
</evidence>
<feature type="coiled-coil region" evidence="1">
    <location>
        <begin position="145"/>
        <end position="172"/>
    </location>
</feature>